<dbReference type="KEGG" id="ccot:CCAX7_65520"/>
<keyword evidence="2" id="KW-1185">Reference proteome</keyword>
<dbReference type="Gene3D" id="1.10.10.1320">
    <property type="entry name" value="Anti-sigma factor, zinc-finger domain"/>
    <property type="match status" value="1"/>
</dbReference>
<sequence>MNCTQAELWIQQSLDGMLSAAERESLDAHVAACPACAARWREYRQLSRAATQWVQQPAAISDDFTARLMAQVEARASAPSPARPAPWLQAAAIAAFAGSLAAVVWFARPALQGIRLTTGDIAPDPRVLQTTPSWLLDSARGFSGSLTHLQGAVPMFAWVLPVCLLALAANLVLAHHARRRTA</sequence>
<dbReference type="Proteomes" id="UP000287394">
    <property type="component" value="Chromosome"/>
</dbReference>
<dbReference type="InterPro" id="IPR041916">
    <property type="entry name" value="Anti_sigma_zinc_sf"/>
</dbReference>
<dbReference type="RefSeq" id="WP_119319859.1">
    <property type="nucleotide sequence ID" value="NZ_AP025739.1"/>
</dbReference>
<evidence type="ECO:0000313" key="1">
    <source>
        <dbReference type="EMBL" id="BDI34501.1"/>
    </source>
</evidence>
<accession>A0A402CR26</accession>
<evidence type="ECO:0000313" key="2">
    <source>
        <dbReference type="Proteomes" id="UP000287394"/>
    </source>
</evidence>
<dbReference type="AlphaFoldDB" id="A0A402CR26"/>
<reference evidence="1 2" key="1">
    <citation type="journal article" date="2019" name="Int. J. Syst. Evol. Microbiol.">
        <title>Capsulimonas corticalis gen. nov., sp. nov., an aerobic capsulated bacterium, of a novel bacterial order, Capsulimonadales ord. nov., of the class Armatimonadia of the phylum Armatimonadetes.</title>
        <authorList>
            <person name="Li J."/>
            <person name="Kudo C."/>
            <person name="Tonouchi A."/>
        </authorList>
    </citation>
    <scope>NUCLEOTIDE SEQUENCE [LARGE SCALE GENOMIC DNA]</scope>
    <source>
        <strain evidence="1 2">AX-7</strain>
    </source>
</reference>
<dbReference type="InterPro" id="IPR027383">
    <property type="entry name" value="Znf_put"/>
</dbReference>
<organism evidence="1 2">
    <name type="scientific">Capsulimonas corticalis</name>
    <dbReference type="NCBI Taxonomy" id="2219043"/>
    <lineage>
        <taxon>Bacteria</taxon>
        <taxon>Bacillati</taxon>
        <taxon>Armatimonadota</taxon>
        <taxon>Armatimonadia</taxon>
        <taxon>Capsulimonadales</taxon>
        <taxon>Capsulimonadaceae</taxon>
        <taxon>Capsulimonas</taxon>
    </lineage>
</organism>
<protein>
    <submittedName>
        <fullName evidence="1">Uncharacterized protein</fullName>
    </submittedName>
</protein>
<dbReference type="EMBL" id="AP025739">
    <property type="protein sequence ID" value="BDI34501.1"/>
    <property type="molecule type" value="Genomic_DNA"/>
</dbReference>
<name>A0A402CR26_9BACT</name>
<dbReference type="Pfam" id="PF13490">
    <property type="entry name" value="zf-HC2"/>
    <property type="match status" value="1"/>
</dbReference>
<proteinExistence type="predicted"/>
<gene>
    <name evidence="1" type="ORF">CCAX7_65520</name>
</gene>